<accession>A0A254TP80</accession>
<evidence type="ECO:0000313" key="2">
    <source>
        <dbReference type="Proteomes" id="UP000197535"/>
    </source>
</evidence>
<reference evidence="1 2" key="1">
    <citation type="submission" date="2016-02" db="EMBL/GenBank/DDBJ databases">
        <authorList>
            <person name="Wen L."/>
            <person name="He K."/>
            <person name="Yang H."/>
        </authorList>
    </citation>
    <scope>NUCLEOTIDE SEQUENCE [LARGE SCALE GENOMIC DNA]</scope>
    <source>
        <strain evidence="1 2">TSA40</strain>
    </source>
</reference>
<dbReference type="EMBL" id="LSTO01000001">
    <property type="protein sequence ID" value="OWW22433.1"/>
    <property type="molecule type" value="Genomic_DNA"/>
</dbReference>
<name>A0A254TP80_9BURK</name>
<evidence type="ECO:0008006" key="3">
    <source>
        <dbReference type="Google" id="ProtNLM"/>
    </source>
</evidence>
<protein>
    <recommendedName>
        <fullName evidence="3">DUF1631 domain-containing protein</fullName>
    </recommendedName>
</protein>
<dbReference type="AlphaFoldDB" id="A0A254TP80"/>
<comment type="caution">
    <text evidence="1">The sequence shown here is derived from an EMBL/GenBank/DDBJ whole genome shotgun (WGS) entry which is preliminary data.</text>
</comment>
<dbReference type="InterPro" id="IPR012434">
    <property type="entry name" value="DUF1631"/>
</dbReference>
<sequence>MSPRAPGKSAIAPDRLAMLHTMAFAALRLCAGQLDAFTSRLEQVLEARIADAAGVTESELFQGAHQRLQAHRATFQRLVADSLQRALMQAVQDAADHAASVSGHGALDLSHATFAAMERKVIVDNLSQAMDRAGAAELAVLSLRIAHWLDVEEIGSAHNPFRSAVFLKAIADAWSIFDPEEDRHRLVLRQMDAAVFLDLVPVWQALNQELALRKVLPDAECLLSERGKQRAPIPPPPADEALRQWLAPEGMLTVNVARADALADDMLAWLMDFDAVPARIRQLLATEPLKQAILGDPQFFFDARHTLRRALESILAAGLGCRADGEEDVLIHRIAAAIARLPGQCEGIADELDILAARESRVSDERLRNEIAAAVAQENIAQAERRAQEDVRARIESGEVEPVIETFLREQWLRVLVFAYGIRDAKPDVLDKVRFAMDDLVASVQPRQDAADRKALAERLPSLLSLLNAWLNVVKWEGQEREAFFSALAGLHATAMRGPDATSSELERRMDRMERASEHDLDRRAEEQRADALAPCMQEIARLLPGAWCEFVRNDGSRLNCKLLWVSPAGSRFIFTGRQGQLLFTLDRDGLAQGMYAERVAGLPVGEFVTRAIAAVLPKLL</sequence>
<gene>
    <name evidence="1" type="ORF">AYR66_25990</name>
</gene>
<proteinExistence type="predicted"/>
<organism evidence="1 2">
    <name type="scientific">Noviherbaspirillum denitrificans</name>
    <dbReference type="NCBI Taxonomy" id="1968433"/>
    <lineage>
        <taxon>Bacteria</taxon>
        <taxon>Pseudomonadati</taxon>
        <taxon>Pseudomonadota</taxon>
        <taxon>Betaproteobacteria</taxon>
        <taxon>Burkholderiales</taxon>
        <taxon>Oxalobacteraceae</taxon>
        <taxon>Noviherbaspirillum</taxon>
    </lineage>
</organism>
<dbReference type="Proteomes" id="UP000197535">
    <property type="component" value="Unassembled WGS sequence"/>
</dbReference>
<dbReference type="OrthoDB" id="6188167at2"/>
<dbReference type="RefSeq" id="WP_088709252.1">
    <property type="nucleotide sequence ID" value="NZ_LSTO01000001.1"/>
</dbReference>
<keyword evidence="2" id="KW-1185">Reference proteome</keyword>
<dbReference type="Pfam" id="PF07793">
    <property type="entry name" value="DUF1631"/>
    <property type="match status" value="2"/>
</dbReference>
<evidence type="ECO:0000313" key="1">
    <source>
        <dbReference type="EMBL" id="OWW22433.1"/>
    </source>
</evidence>